<dbReference type="PANTHER" id="PTHR36221">
    <property type="entry name" value="DUF742 DOMAIN-CONTAINING PROTEIN"/>
    <property type="match status" value="1"/>
</dbReference>
<dbReference type="EMBL" id="CP107567">
    <property type="protein sequence ID" value="UYQ60044.1"/>
    <property type="molecule type" value="Genomic_DNA"/>
</dbReference>
<gene>
    <name evidence="1" type="ORF">OGH68_00100</name>
</gene>
<protein>
    <submittedName>
        <fullName evidence="1">DUF742 domain-containing protein</fullName>
    </submittedName>
</protein>
<reference evidence="1" key="1">
    <citation type="submission" date="2022-10" db="EMBL/GenBank/DDBJ databases">
        <title>Cytochrome P450 Catalyzes Benzene Ring Formation in the Biosynthesis of Trialkyl-Substituted Aromatic Polyketides.</title>
        <authorList>
            <person name="Zhao E."/>
            <person name="Ge H."/>
        </authorList>
    </citation>
    <scope>NUCLEOTIDE SEQUENCE</scope>
    <source>
        <strain evidence="1">NA0869</strain>
    </source>
</reference>
<dbReference type="InterPro" id="IPR007995">
    <property type="entry name" value="DUF742"/>
</dbReference>
<organism evidence="1 2">
    <name type="scientific">Streptomyces peucetius</name>
    <dbReference type="NCBI Taxonomy" id="1950"/>
    <lineage>
        <taxon>Bacteria</taxon>
        <taxon>Bacillati</taxon>
        <taxon>Actinomycetota</taxon>
        <taxon>Actinomycetes</taxon>
        <taxon>Kitasatosporales</taxon>
        <taxon>Streptomycetaceae</taxon>
        <taxon>Streptomyces</taxon>
    </lineage>
</organism>
<sequence>MASGGGWTDSSLEDVRPYTITGGRTHSHHPLHLTTCLITRPAAPGTAHPSPEGEALLLHCSGAPRSVAELAARLCQPVQVVKVLIGDLLDCDALALANPEGAAGHDDIQLLEALLHGLHTRL</sequence>
<dbReference type="RefSeq" id="WP_264241189.1">
    <property type="nucleotide sequence ID" value="NZ_CP107567.1"/>
</dbReference>
<accession>A0ABY6HZB3</accession>
<keyword evidence="2" id="KW-1185">Reference proteome</keyword>
<evidence type="ECO:0000313" key="1">
    <source>
        <dbReference type="EMBL" id="UYQ60044.1"/>
    </source>
</evidence>
<dbReference type="Proteomes" id="UP001163878">
    <property type="component" value="Chromosome"/>
</dbReference>
<name>A0ABY6HZB3_STRPE</name>
<dbReference type="Pfam" id="PF05331">
    <property type="entry name" value="DUF742"/>
    <property type="match status" value="1"/>
</dbReference>
<evidence type="ECO:0000313" key="2">
    <source>
        <dbReference type="Proteomes" id="UP001163878"/>
    </source>
</evidence>
<proteinExistence type="predicted"/>
<dbReference type="PANTHER" id="PTHR36221:SF1">
    <property type="entry name" value="DUF742 DOMAIN-CONTAINING PROTEIN"/>
    <property type="match status" value="1"/>
</dbReference>